<accession>G0MDY2</accession>
<reference evidence="3" key="1">
    <citation type="submission" date="2011-07" db="EMBL/GenBank/DDBJ databases">
        <authorList>
            <consortium name="Caenorhabditis brenneri Sequencing and Analysis Consortium"/>
            <person name="Wilson R.K."/>
        </authorList>
    </citation>
    <scope>NUCLEOTIDE SEQUENCE [LARGE SCALE GENOMIC DNA]</scope>
    <source>
        <strain evidence="3">PB2801</strain>
    </source>
</reference>
<protein>
    <submittedName>
        <fullName evidence="2">CBN-PQN-96 protein</fullName>
    </submittedName>
</protein>
<name>G0MDY2_CAEBE</name>
<feature type="region of interest" description="Disordered" evidence="1">
    <location>
        <begin position="1"/>
        <end position="189"/>
    </location>
</feature>
<dbReference type="InParanoid" id="G0MDY2"/>
<dbReference type="AlphaFoldDB" id="G0MDY2"/>
<sequence>MPQQPSPPIMGAGAAPGAPQQPYGQQTQFQPQYQPYPQQQTQQQQPQQFQPQQFQPGQPQQFQPQQQAPPQPAHPDRESYQTALPPTVTPGWNDPPPILSTSGATVNRLSNMRRRPVDPSITGTGGGYGAAPQTANPYGGAAYGAQQQDPQQQYQQQQYQAYQQQQQNHQQYGQQYPGAPQQQQHYGNY</sequence>
<feature type="compositionally biased region" description="Polar residues" evidence="1">
    <location>
        <begin position="99"/>
        <end position="110"/>
    </location>
</feature>
<gene>
    <name evidence="2" type="primary">Cbn-pqn-96</name>
    <name evidence="2" type="ORF">CAEBREN_10844</name>
</gene>
<dbReference type="EMBL" id="GL379791">
    <property type="protein sequence ID" value="EGT52147.1"/>
    <property type="molecule type" value="Genomic_DNA"/>
</dbReference>
<dbReference type="FunCoup" id="G0MDY2">
    <property type="interactions" value="1720"/>
</dbReference>
<evidence type="ECO:0000256" key="1">
    <source>
        <dbReference type="SAM" id="MobiDB-lite"/>
    </source>
</evidence>
<feature type="compositionally biased region" description="Low complexity" evidence="1">
    <location>
        <begin position="12"/>
        <end position="66"/>
    </location>
</feature>
<dbReference type="HOGENOM" id="CLU_1435622_0_0_1"/>
<evidence type="ECO:0000313" key="3">
    <source>
        <dbReference type="Proteomes" id="UP000008068"/>
    </source>
</evidence>
<dbReference type="STRING" id="135651.G0MDY2"/>
<organism evidence="3">
    <name type="scientific">Caenorhabditis brenneri</name>
    <name type="common">Nematode worm</name>
    <dbReference type="NCBI Taxonomy" id="135651"/>
    <lineage>
        <taxon>Eukaryota</taxon>
        <taxon>Metazoa</taxon>
        <taxon>Ecdysozoa</taxon>
        <taxon>Nematoda</taxon>
        <taxon>Chromadorea</taxon>
        <taxon>Rhabditida</taxon>
        <taxon>Rhabditina</taxon>
        <taxon>Rhabditomorpha</taxon>
        <taxon>Rhabditoidea</taxon>
        <taxon>Rhabditidae</taxon>
        <taxon>Peloderinae</taxon>
        <taxon>Caenorhabditis</taxon>
    </lineage>
</organism>
<evidence type="ECO:0000313" key="2">
    <source>
        <dbReference type="EMBL" id="EGT52147.1"/>
    </source>
</evidence>
<dbReference type="eggNOG" id="ENOG502THTZ">
    <property type="taxonomic scope" value="Eukaryota"/>
</dbReference>
<proteinExistence type="predicted"/>
<feature type="compositionally biased region" description="Low complexity" evidence="1">
    <location>
        <begin position="138"/>
        <end position="189"/>
    </location>
</feature>
<dbReference type="Proteomes" id="UP000008068">
    <property type="component" value="Unassembled WGS sequence"/>
</dbReference>
<dbReference type="OMA" id="ERESYQT"/>
<dbReference type="OrthoDB" id="5872097at2759"/>
<keyword evidence="3" id="KW-1185">Reference proteome</keyword>